<gene>
    <name evidence="2" type="ORF">GOODEAATRI_006934</name>
</gene>
<name>A0ABV0MSW4_9TELE</name>
<dbReference type="EMBL" id="JAHRIO010010336">
    <property type="protein sequence ID" value="MEQ2161157.1"/>
    <property type="molecule type" value="Genomic_DNA"/>
</dbReference>
<protein>
    <submittedName>
        <fullName evidence="2">Uncharacterized protein</fullName>
    </submittedName>
</protein>
<comment type="caution">
    <text evidence="2">The sequence shown here is derived from an EMBL/GenBank/DDBJ whole genome shotgun (WGS) entry which is preliminary data.</text>
</comment>
<feature type="region of interest" description="Disordered" evidence="1">
    <location>
        <begin position="126"/>
        <end position="159"/>
    </location>
</feature>
<sequence>MSMESWVEGRTSKDNCSLNFALCLEINRSKSPEEDAQSQSCVQYEVSTVCADFWGPMSSAGIYPQFYKVQCQCNKLLGSFNLLPPSANKLYGNLELQADLHATLHCCNNSYKISLKQILSSGSVHKHRNEVPLKKKKKKKKKKSFSKFAASSSPILRNF</sequence>
<evidence type="ECO:0000256" key="1">
    <source>
        <dbReference type="SAM" id="MobiDB-lite"/>
    </source>
</evidence>
<dbReference type="Proteomes" id="UP001476798">
    <property type="component" value="Unassembled WGS sequence"/>
</dbReference>
<proteinExistence type="predicted"/>
<evidence type="ECO:0000313" key="2">
    <source>
        <dbReference type="EMBL" id="MEQ2161157.1"/>
    </source>
</evidence>
<evidence type="ECO:0000313" key="3">
    <source>
        <dbReference type="Proteomes" id="UP001476798"/>
    </source>
</evidence>
<organism evidence="2 3">
    <name type="scientific">Goodea atripinnis</name>
    <dbReference type="NCBI Taxonomy" id="208336"/>
    <lineage>
        <taxon>Eukaryota</taxon>
        <taxon>Metazoa</taxon>
        <taxon>Chordata</taxon>
        <taxon>Craniata</taxon>
        <taxon>Vertebrata</taxon>
        <taxon>Euteleostomi</taxon>
        <taxon>Actinopterygii</taxon>
        <taxon>Neopterygii</taxon>
        <taxon>Teleostei</taxon>
        <taxon>Neoteleostei</taxon>
        <taxon>Acanthomorphata</taxon>
        <taxon>Ovalentaria</taxon>
        <taxon>Atherinomorphae</taxon>
        <taxon>Cyprinodontiformes</taxon>
        <taxon>Goodeidae</taxon>
        <taxon>Goodea</taxon>
    </lineage>
</organism>
<accession>A0ABV0MSW4</accession>
<keyword evidence="3" id="KW-1185">Reference proteome</keyword>
<reference evidence="2 3" key="1">
    <citation type="submission" date="2021-06" db="EMBL/GenBank/DDBJ databases">
        <authorList>
            <person name="Palmer J.M."/>
        </authorList>
    </citation>
    <scope>NUCLEOTIDE SEQUENCE [LARGE SCALE GENOMIC DNA]</scope>
    <source>
        <strain evidence="2 3">GA_2019</strain>
        <tissue evidence="2">Muscle</tissue>
    </source>
</reference>
<feature type="compositionally biased region" description="Basic residues" evidence="1">
    <location>
        <begin position="126"/>
        <end position="145"/>
    </location>
</feature>